<dbReference type="PROSITE" id="PS51475">
    <property type="entry name" value="PROTEASOME_ALPHA_2"/>
    <property type="match status" value="1"/>
</dbReference>
<keyword evidence="3" id="KW-0539">Nucleus</keyword>
<dbReference type="InterPro" id="IPR050115">
    <property type="entry name" value="Proteasome_alpha"/>
</dbReference>
<reference evidence="5 6" key="1">
    <citation type="journal article" date="2022" name="bioRxiv">
        <title>Genomics of Preaxostyla Flagellates Illuminates Evolutionary Transitions and the Path Towards Mitochondrial Loss.</title>
        <authorList>
            <person name="Novak L.V.F."/>
            <person name="Treitli S.C."/>
            <person name="Pyrih J."/>
            <person name="Halakuc P."/>
            <person name="Pipaliya S.V."/>
            <person name="Vacek V."/>
            <person name="Brzon O."/>
            <person name="Soukal P."/>
            <person name="Eme L."/>
            <person name="Dacks J.B."/>
            <person name="Karnkowska A."/>
            <person name="Elias M."/>
            <person name="Hampl V."/>
        </authorList>
    </citation>
    <scope>NUCLEOTIDE SEQUENCE [LARGE SCALE GENOMIC DNA]</scope>
    <source>
        <strain evidence="5">NAU3</strain>
        <tissue evidence="5">Gut</tissue>
    </source>
</reference>
<dbReference type="GO" id="GO:0000502">
    <property type="term" value="C:proteasome complex"/>
    <property type="evidence" value="ECO:0007669"/>
    <property type="project" value="UniProtKB-KW"/>
</dbReference>
<protein>
    <recommendedName>
        <fullName evidence="3">Proteasome subunit alpha type</fullName>
    </recommendedName>
</protein>
<dbReference type="Pfam" id="PF00227">
    <property type="entry name" value="Proteasome"/>
    <property type="match status" value="2"/>
</dbReference>
<keyword evidence="1 2" id="KW-0647">Proteasome</keyword>
<evidence type="ECO:0000259" key="4">
    <source>
        <dbReference type="PROSITE" id="PS00388"/>
    </source>
</evidence>
<evidence type="ECO:0000313" key="6">
    <source>
        <dbReference type="Proteomes" id="UP001281761"/>
    </source>
</evidence>
<name>A0ABQ9XWY4_9EUKA</name>
<evidence type="ECO:0000256" key="1">
    <source>
        <dbReference type="ARBA" id="ARBA00022942"/>
    </source>
</evidence>
<keyword evidence="6" id="KW-1185">Reference proteome</keyword>
<comment type="caution">
    <text evidence="5">The sequence shown here is derived from an EMBL/GenBank/DDBJ whole genome shotgun (WGS) entry which is preliminary data.</text>
</comment>
<keyword evidence="3" id="KW-0963">Cytoplasm</keyword>
<dbReference type="Proteomes" id="UP001281761">
    <property type="component" value="Unassembled WGS sequence"/>
</dbReference>
<dbReference type="SMART" id="SM00948">
    <property type="entry name" value="Proteasome_A_N"/>
    <property type="match status" value="1"/>
</dbReference>
<feature type="domain" description="Proteasome alpha-type subunits" evidence="4">
    <location>
        <begin position="8"/>
        <end position="30"/>
    </location>
</feature>
<sequence length="261" mass="28836">MYQNKSDYDRGVNTFSPEGRIFQVEYAMEAVNLGTTAIGIQVEEGTLLAVEKKITSSLLEPQSVDKIMKIDHHIACALAGLQSDGKTLVDKARQFANQHTFNYDEPMSVEACAQAVCDESLKFGEGKKKNKMSRPYGVALLLAGVDEIIKPGDKPGEFSVTRVPRLYHTDPSGTYIRTDYKAIGAGAEGAQSMLEEEWHKGMTIKQCEELCITVLRQVMENTVKETNVEMAVLSAGPGAIFHPYTTEEIKGIIERTPEQKL</sequence>
<dbReference type="Pfam" id="PF10584">
    <property type="entry name" value="Proteasome_A_N"/>
    <property type="match status" value="1"/>
</dbReference>
<dbReference type="SUPFAM" id="SSF56235">
    <property type="entry name" value="N-terminal nucleophile aminohydrolases (Ntn hydrolases)"/>
    <property type="match status" value="1"/>
</dbReference>
<dbReference type="NCBIfam" id="NF003075">
    <property type="entry name" value="PRK03996.1"/>
    <property type="match status" value="1"/>
</dbReference>
<gene>
    <name evidence="5" type="ORF">BLNAU_8962</name>
</gene>
<dbReference type="InterPro" id="IPR029055">
    <property type="entry name" value="Ntn_hydrolases_N"/>
</dbReference>
<comment type="similarity">
    <text evidence="2 3">Belongs to the peptidase T1A family.</text>
</comment>
<dbReference type="InterPro" id="IPR001353">
    <property type="entry name" value="Proteasome_sua/b"/>
</dbReference>
<proteinExistence type="inferred from homology"/>
<evidence type="ECO:0000256" key="3">
    <source>
        <dbReference type="RuleBase" id="RU000551"/>
    </source>
</evidence>
<organism evidence="5 6">
    <name type="scientific">Blattamonas nauphoetae</name>
    <dbReference type="NCBI Taxonomy" id="2049346"/>
    <lineage>
        <taxon>Eukaryota</taxon>
        <taxon>Metamonada</taxon>
        <taxon>Preaxostyla</taxon>
        <taxon>Oxymonadida</taxon>
        <taxon>Blattamonas</taxon>
    </lineage>
</organism>
<comment type="subunit">
    <text evidence="3">The 26S proteasome consists of a 20S proteasome core and two 19S regulatory subunits.</text>
</comment>
<dbReference type="InterPro" id="IPR023332">
    <property type="entry name" value="Proteasome_alpha-type"/>
</dbReference>
<evidence type="ECO:0000313" key="5">
    <source>
        <dbReference type="EMBL" id="KAK2955986.1"/>
    </source>
</evidence>
<dbReference type="Gene3D" id="3.60.20.10">
    <property type="entry name" value="Glutamine Phosphoribosylpyrophosphate, subunit 1, domain 1"/>
    <property type="match status" value="1"/>
</dbReference>
<accession>A0ABQ9XWY4</accession>
<dbReference type="PROSITE" id="PS00388">
    <property type="entry name" value="PROTEASOME_ALPHA_1"/>
    <property type="match status" value="1"/>
</dbReference>
<dbReference type="InterPro" id="IPR000426">
    <property type="entry name" value="Proteasome_asu_N"/>
</dbReference>
<evidence type="ECO:0000256" key="2">
    <source>
        <dbReference type="PROSITE-ProRule" id="PRU00808"/>
    </source>
</evidence>
<dbReference type="PANTHER" id="PTHR11599">
    <property type="entry name" value="PROTEASOME SUBUNIT ALPHA/BETA"/>
    <property type="match status" value="1"/>
</dbReference>
<dbReference type="EMBL" id="JARBJD010000060">
    <property type="protein sequence ID" value="KAK2955986.1"/>
    <property type="molecule type" value="Genomic_DNA"/>
</dbReference>
<comment type="subcellular location">
    <subcellularLocation>
        <location evidence="3">Cytoplasm</location>
    </subcellularLocation>
    <subcellularLocation>
        <location evidence="3">Nucleus</location>
    </subcellularLocation>
</comment>